<feature type="transmembrane region" description="Helical" evidence="7">
    <location>
        <begin position="126"/>
        <end position="149"/>
    </location>
</feature>
<reference evidence="9 10" key="1">
    <citation type="submission" date="2019-04" db="EMBL/GenBank/DDBJ databases">
        <title>Comparative genomics of Aeromonas veronii strains pathogenic to fish.</title>
        <authorList>
            <person name="Cascarano M.C."/>
            <person name="Smyrli M."/>
            <person name="Katharios P."/>
        </authorList>
    </citation>
    <scope>NUCLEOTIDE SEQUENCE [LARGE SCALE GENOMIC DNA]</scope>
    <source>
        <strain evidence="9 10">XU1</strain>
    </source>
</reference>
<keyword evidence="4 7" id="KW-0812">Transmembrane</keyword>
<dbReference type="PANTHER" id="PTHR30012:SF0">
    <property type="entry name" value="TYPE II SECRETION SYSTEM PROTEIN F-RELATED"/>
    <property type="match status" value="1"/>
</dbReference>
<dbReference type="InterPro" id="IPR042094">
    <property type="entry name" value="T2SS_GspF_sf"/>
</dbReference>
<dbReference type="Pfam" id="PF00482">
    <property type="entry name" value="T2SSF"/>
    <property type="match status" value="2"/>
</dbReference>
<dbReference type="RefSeq" id="WP_136502089.1">
    <property type="nucleotide sequence ID" value="NZ_SSUX01000011.1"/>
</dbReference>
<comment type="similarity">
    <text evidence="2">Belongs to the GSP F family.</text>
</comment>
<evidence type="ECO:0000313" key="9">
    <source>
        <dbReference type="EMBL" id="THJ43650.1"/>
    </source>
</evidence>
<evidence type="ECO:0000256" key="2">
    <source>
        <dbReference type="ARBA" id="ARBA00005745"/>
    </source>
</evidence>
<feature type="domain" description="Type II secretion system protein GspF" evidence="8">
    <location>
        <begin position="233"/>
        <end position="352"/>
    </location>
</feature>
<evidence type="ECO:0000256" key="1">
    <source>
        <dbReference type="ARBA" id="ARBA00004651"/>
    </source>
</evidence>
<evidence type="ECO:0000256" key="5">
    <source>
        <dbReference type="ARBA" id="ARBA00022989"/>
    </source>
</evidence>
<evidence type="ECO:0000256" key="7">
    <source>
        <dbReference type="SAM" id="Phobius"/>
    </source>
</evidence>
<comment type="caution">
    <text evidence="9">The sequence shown here is derived from an EMBL/GenBank/DDBJ whole genome shotgun (WGS) entry which is preliminary data.</text>
</comment>
<keyword evidence="6 7" id="KW-0472">Membrane</keyword>
<accession>A0A4S5CDL1</accession>
<feature type="transmembrane region" description="Helical" evidence="7">
    <location>
        <begin position="329"/>
        <end position="352"/>
    </location>
</feature>
<evidence type="ECO:0000313" key="10">
    <source>
        <dbReference type="Proteomes" id="UP000309618"/>
    </source>
</evidence>
<evidence type="ECO:0000259" key="8">
    <source>
        <dbReference type="Pfam" id="PF00482"/>
    </source>
</evidence>
<dbReference type="InterPro" id="IPR018076">
    <property type="entry name" value="T2SS_GspF_dom"/>
</dbReference>
<gene>
    <name evidence="9" type="ORF">E8Q35_15200</name>
</gene>
<dbReference type="AlphaFoldDB" id="A0A4S5CDL1"/>
<protein>
    <recommendedName>
        <fullName evidence="8">Type II secretion system protein GspF domain-containing protein</fullName>
    </recommendedName>
</protein>
<evidence type="ECO:0000256" key="6">
    <source>
        <dbReference type="ARBA" id="ARBA00023136"/>
    </source>
</evidence>
<keyword evidence="5 7" id="KW-1133">Transmembrane helix</keyword>
<dbReference type="InterPro" id="IPR003004">
    <property type="entry name" value="GspF/PilC"/>
</dbReference>
<sequence>MIIDDFLMRYRVNRLKSKFNYAVRLDFYRNLHVLLKNNMKMDAIIKSFIEVYSGRRLGSNRPPLAQIMMDVSAKMNNGKSLSESLSDWIPYSEMMMIKAGEGASTLTASISDIIIVMKKQKAITSAIVKASVYPTILILGAAQVIVIIAEKVIPKLVKVSDIETWPLISMMLYHISNYVNEYGRMTMVGVILFCIFIAWTLPNWSRYLPILRVRAESIPPYSLYRIINGATFMINISVMLKAQIQLVEVLSDLKNNASPWLRDRLASIQYNIELGSNLGQALERSGYEFPDKRAVLFLKMLGSSSNSETAIYQYAMDWLDDAVEHVNKLAAILLGVGILFIGLVAVMILLGIQGMSDSIANM</sequence>
<feature type="transmembrane region" description="Helical" evidence="7">
    <location>
        <begin position="182"/>
        <end position="201"/>
    </location>
</feature>
<dbReference type="GO" id="GO:0005886">
    <property type="term" value="C:plasma membrane"/>
    <property type="evidence" value="ECO:0007669"/>
    <property type="project" value="UniProtKB-SubCell"/>
</dbReference>
<comment type="subcellular location">
    <subcellularLocation>
        <location evidence="1">Cell membrane</location>
        <topology evidence="1">Multi-pass membrane protein</topology>
    </subcellularLocation>
</comment>
<proteinExistence type="inferred from homology"/>
<dbReference type="Gene3D" id="1.20.81.30">
    <property type="entry name" value="Type II secretion system (T2SS), domain F"/>
    <property type="match status" value="2"/>
</dbReference>
<dbReference type="PANTHER" id="PTHR30012">
    <property type="entry name" value="GENERAL SECRETION PATHWAY PROTEIN"/>
    <property type="match status" value="1"/>
</dbReference>
<evidence type="ECO:0000256" key="3">
    <source>
        <dbReference type="ARBA" id="ARBA00022475"/>
    </source>
</evidence>
<evidence type="ECO:0000256" key="4">
    <source>
        <dbReference type="ARBA" id="ARBA00022692"/>
    </source>
</evidence>
<feature type="domain" description="Type II secretion system protein GspF" evidence="8">
    <location>
        <begin position="27"/>
        <end position="151"/>
    </location>
</feature>
<dbReference type="EMBL" id="SSUX01000011">
    <property type="protein sequence ID" value="THJ43650.1"/>
    <property type="molecule type" value="Genomic_DNA"/>
</dbReference>
<keyword evidence="3" id="KW-1003">Cell membrane</keyword>
<name>A0A4S5CDL1_AERVE</name>
<organism evidence="9 10">
    <name type="scientific">Aeromonas veronii</name>
    <dbReference type="NCBI Taxonomy" id="654"/>
    <lineage>
        <taxon>Bacteria</taxon>
        <taxon>Pseudomonadati</taxon>
        <taxon>Pseudomonadota</taxon>
        <taxon>Gammaproteobacteria</taxon>
        <taxon>Aeromonadales</taxon>
        <taxon>Aeromonadaceae</taxon>
        <taxon>Aeromonas</taxon>
    </lineage>
</organism>
<dbReference type="Proteomes" id="UP000309618">
    <property type="component" value="Unassembled WGS sequence"/>
</dbReference>